<comment type="subcellular location">
    <subcellularLocation>
        <location evidence="1">Membrane</location>
    </subcellularLocation>
</comment>
<keyword evidence="15 16" id="KW-0961">Cell wall biogenesis/degradation</keyword>
<evidence type="ECO:0000256" key="16">
    <source>
        <dbReference type="HAMAP-Rule" id="MF_02080"/>
    </source>
</evidence>
<evidence type="ECO:0000256" key="11">
    <source>
        <dbReference type="ARBA" id="ARBA00022989"/>
    </source>
</evidence>
<keyword evidence="4 16" id="KW-0132">Cell division</keyword>
<sequence>MATRLEREKRAERWQKALTQKPNYSARRTVLVLCLGVAFSAVLASAFYRQVLETDFLKHEGDLRSVREREIPARRGMVMDRHGEPLAISTAVATLSIDPRSLLERPQAIAPLARSLELDPKELGQRLDRFHAKAFMYLRRRVEPRLAEAAEDVVHRYDVQGFGVETEYRRFYPGGEVFAHVLGFTNIDDQGQEGIELAYDPRLRAIPGKRRVIQDGRGRVVEEIEQIRPPRHGDDLLLSLDRRLQFLTYRELKRAVSEHQAVAGTAVLLDVDSGEVLAAASQPSFNPNAPRSELAAQRRNRVFTDLFEPGSTVKPLVIAMALENGVLNPNSIVDTGPGFMQVGRNRVRDVRNFGLLNTTSVLTKSSNVGIVKIARQMDPALLWQLYDRIGFGQPLRWVGDEQPFPGTGSGFLPNFEGWSEFEHATLAFGYGLNVTTMQLASAYAVLAGDGVLRPATLLRRDRGSEARRVFSARTTREVRAMMETVVSAEGTARRAAVTGYRVAGKTGTAKKAGPRGYVDGQYQAVFAGMAPASDPRFVMVVMIDEPGGKDYYGGLVAAPVFAKVMEMALRLYNVPPDDPAASLLLTAGADGRAGVPR</sequence>
<evidence type="ECO:0000256" key="6">
    <source>
        <dbReference type="ARBA" id="ARBA00022670"/>
    </source>
</evidence>
<dbReference type="SUPFAM" id="SSF56601">
    <property type="entry name" value="beta-lactamase/transpeptidase-like"/>
    <property type="match status" value="1"/>
</dbReference>
<evidence type="ECO:0000256" key="7">
    <source>
        <dbReference type="ARBA" id="ARBA00022692"/>
    </source>
</evidence>
<evidence type="ECO:0000259" key="18">
    <source>
        <dbReference type="Pfam" id="PF03717"/>
    </source>
</evidence>
<evidence type="ECO:0000256" key="10">
    <source>
        <dbReference type="ARBA" id="ARBA00022984"/>
    </source>
</evidence>
<keyword evidence="6 16" id="KW-0645">Protease</keyword>
<protein>
    <recommendedName>
        <fullName evidence="16">Peptidoglycan D,D-transpeptidase FtsI</fullName>
        <ecNumber evidence="16">3.4.16.4</ecNumber>
    </recommendedName>
    <alternativeName>
        <fullName evidence="16">Penicillin-binding protein 3</fullName>
        <shortName evidence="16">PBP-3</shortName>
    </alternativeName>
</protein>
<evidence type="ECO:0000256" key="13">
    <source>
        <dbReference type="ARBA" id="ARBA00023210"/>
    </source>
</evidence>
<gene>
    <name evidence="16 19" type="primary">ftsI</name>
    <name evidence="19" type="ORF">Thiowin_00981</name>
</gene>
<comment type="pathway">
    <text evidence="16">Cell wall biogenesis; peptidoglycan biosynthesis.</text>
</comment>
<evidence type="ECO:0000256" key="8">
    <source>
        <dbReference type="ARBA" id="ARBA00022801"/>
    </source>
</evidence>
<evidence type="ECO:0000313" key="19">
    <source>
        <dbReference type="EMBL" id="WPL16048.1"/>
    </source>
</evidence>
<evidence type="ECO:0000256" key="3">
    <source>
        <dbReference type="ARBA" id="ARBA00022519"/>
    </source>
</evidence>
<keyword evidence="19" id="KW-0328">Glycosyltransferase</keyword>
<evidence type="ECO:0000313" key="20">
    <source>
        <dbReference type="Proteomes" id="UP001432180"/>
    </source>
</evidence>
<accession>A0ABZ0S717</accession>
<dbReference type="Pfam" id="PF03717">
    <property type="entry name" value="PBP_dimer"/>
    <property type="match status" value="1"/>
</dbReference>
<keyword evidence="3 16" id="KW-0997">Cell inner membrane</keyword>
<evidence type="ECO:0000256" key="2">
    <source>
        <dbReference type="ARBA" id="ARBA00022475"/>
    </source>
</evidence>
<dbReference type="EMBL" id="CP121472">
    <property type="protein sequence ID" value="WPL16048.1"/>
    <property type="molecule type" value="Genomic_DNA"/>
</dbReference>
<proteinExistence type="inferred from homology"/>
<keyword evidence="19" id="KW-0808">Transferase</keyword>
<keyword evidence="10 16" id="KW-0573">Peptidoglycan synthesis</keyword>
<keyword evidence="8 16" id="KW-0378">Hydrolase</keyword>
<dbReference type="PANTHER" id="PTHR30627:SF1">
    <property type="entry name" value="PEPTIDOGLYCAN D,D-TRANSPEPTIDASE FTSI"/>
    <property type="match status" value="1"/>
</dbReference>
<comment type="similarity">
    <text evidence="16">Belongs to the transpeptidase family. FtsI subfamily.</text>
</comment>
<keyword evidence="7 16" id="KW-0812">Transmembrane</keyword>
<dbReference type="InterPro" id="IPR050515">
    <property type="entry name" value="Beta-lactam/transpept"/>
</dbReference>
<keyword evidence="11 16" id="KW-1133">Transmembrane helix</keyword>
<evidence type="ECO:0000256" key="14">
    <source>
        <dbReference type="ARBA" id="ARBA00023306"/>
    </source>
</evidence>
<feature type="active site" description="Acyl-ester intermediate" evidence="16">
    <location>
        <position position="311"/>
    </location>
</feature>
<feature type="domain" description="Penicillin-binding protein dimerisation" evidence="18">
    <location>
        <begin position="71"/>
        <end position="224"/>
    </location>
</feature>
<dbReference type="Gene3D" id="1.10.150.770">
    <property type="match status" value="1"/>
</dbReference>
<dbReference type="InterPro" id="IPR036138">
    <property type="entry name" value="PBP_dimer_sf"/>
</dbReference>
<dbReference type="HAMAP" id="MF_02080">
    <property type="entry name" value="FtsI_transpept"/>
    <property type="match status" value="1"/>
</dbReference>
<reference evidence="19 20" key="1">
    <citation type="journal article" date="2023" name="Microorganisms">
        <title>Thiorhodovibrio frisius and Trv. litoralis spp. nov., Two Novel Members from a Clade of Fastidious Purple Sulfur Bacteria That Exhibit Unique Red-Shifted Light-Harvesting Capabilities.</title>
        <authorList>
            <person name="Methner A."/>
            <person name="Kuzyk S.B."/>
            <person name="Petersen J."/>
            <person name="Bauer S."/>
            <person name="Brinkmann H."/>
            <person name="Sichau K."/>
            <person name="Wanner G."/>
            <person name="Wolf J."/>
            <person name="Neumann-Schaal M."/>
            <person name="Henke P."/>
            <person name="Tank M."/>
            <person name="Sproer C."/>
            <person name="Bunk B."/>
            <person name="Overmann J."/>
        </authorList>
    </citation>
    <scope>NUCLEOTIDE SEQUENCE [LARGE SCALE GENOMIC DNA]</scope>
    <source>
        <strain evidence="19 20">DSM 6702</strain>
    </source>
</reference>
<dbReference type="InterPro" id="IPR037532">
    <property type="entry name" value="FtsI_transpept"/>
</dbReference>
<dbReference type="Pfam" id="PF00905">
    <property type="entry name" value="Transpeptidase"/>
    <property type="match status" value="1"/>
</dbReference>
<dbReference type="RefSeq" id="WP_328986592.1">
    <property type="nucleotide sequence ID" value="NZ_CP121472.1"/>
</dbReference>
<dbReference type="Gene3D" id="3.40.710.10">
    <property type="entry name" value="DD-peptidase/beta-lactamase superfamily"/>
    <property type="match status" value="1"/>
</dbReference>
<dbReference type="Gene3D" id="3.30.450.330">
    <property type="match status" value="1"/>
</dbReference>
<keyword evidence="14 16" id="KW-0131">Cell cycle</keyword>
<keyword evidence="5 16" id="KW-0121">Carboxypeptidase</keyword>
<dbReference type="EC" id="3.4.16.4" evidence="16"/>
<evidence type="ECO:0000256" key="15">
    <source>
        <dbReference type="ARBA" id="ARBA00023316"/>
    </source>
</evidence>
<evidence type="ECO:0000259" key="17">
    <source>
        <dbReference type="Pfam" id="PF00905"/>
    </source>
</evidence>
<keyword evidence="13 16" id="KW-0717">Septation</keyword>
<dbReference type="InterPro" id="IPR005311">
    <property type="entry name" value="PBP_dimer"/>
</dbReference>
<keyword evidence="20" id="KW-1185">Reference proteome</keyword>
<keyword evidence="2 16" id="KW-1003">Cell membrane</keyword>
<evidence type="ECO:0000256" key="12">
    <source>
        <dbReference type="ARBA" id="ARBA00023136"/>
    </source>
</evidence>
<comment type="catalytic activity">
    <reaction evidence="16">
        <text>Preferential cleavage: (Ac)2-L-Lys-D-Ala-|-D-Ala. Also transpeptidation of peptidyl-alanyl moieties that are N-acyl substituents of D-alanine.</text>
        <dbReference type="EC" id="3.4.16.4"/>
    </reaction>
</comment>
<dbReference type="GO" id="GO:0016757">
    <property type="term" value="F:glycosyltransferase activity"/>
    <property type="evidence" value="ECO:0007669"/>
    <property type="project" value="UniProtKB-KW"/>
</dbReference>
<dbReference type="Proteomes" id="UP001432180">
    <property type="component" value="Chromosome"/>
</dbReference>
<dbReference type="Gene3D" id="3.90.1310.10">
    <property type="entry name" value="Penicillin-binding protein 2a (Domain 2)"/>
    <property type="match status" value="1"/>
</dbReference>
<keyword evidence="9 16" id="KW-0133">Cell shape</keyword>
<evidence type="ECO:0000256" key="9">
    <source>
        <dbReference type="ARBA" id="ARBA00022960"/>
    </source>
</evidence>
<evidence type="ECO:0000256" key="5">
    <source>
        <dbReference type="ARBA" id="ARBA00022645"/>
    </source>
</evidence>
<evidence type="ECO:0000256" key="1">
    <source>
        <dbReference type="ARBA" id="ARBA00004370"/>
    </source>
</evidence>
<dbReference type="SUPFAM" id="SSF56519">
    <property type="entry name" value="Penicillin binding protein dimerisation domain"/>
    <property type="match status" value="1"/>
</dbReference>
<dbReference type="InterPro" id="IPR001460">
    <property type="entry name" value="PCN-bd_Tpept"/>
</dbReference>
<evidence type="ECO:0000256" key="4">
    <source>
        <dbReference type="ARBA" id="ARBA00022618"/>
    </source>
</evidence>
<feature type="domain" description="Penicillin-binding protein transpeptidase" evidence="17">
    <location>
        <begin position="264"/>
        <end position="566"/>
    </location>
</feature>
<dbReference type="InterPro" id="IPR012338">
    <property type="entry name" value="Beta-lactam/transpept-like"/>
</dbReference>
<name>A0ABZ0S717_9GAMM</name>
<comment type="function">
    <text evidence="16">Catalyzes cross-linking of the peptidoglycan cell wall at the division septum.</text>
</comment>
<organism evidence="19 20">
    <name type="scientific">Thiorhodovibrio winogradskyi</name>
    <dbReference type="NCBI Taxonomy" id="77007"/>
    <lineage>
        <taxon>Bacteria</taxon>
        <taxon>Pseudomonadati</taxon>
        <taxon>Pseudomonadota</taxon>
        <taxon>Gammaproteobacteria</taxon>
        <taxon>Chromatiales</taxon>
        <taxon>Chromatiaceae</taxon>
        <taxon>Thiorhodovibrio</taxon>
    </lineage>
</organism>
<keyword evidence="12 16" id="KW-0472">Membrane</keyword>
<dbReference type="PANTHER" id="PTHR30627">
    <property type="entry name" value="PEPTIDOGLYCAN D,D-TRANSPEPTIDASE"/>
    <property type="match status" value="1"/>
</dbReference>